<evidence type="ECO:0000256" key="1">
    <source>
        <dbReference type="SAM" id="Coils"/>
    </source>
</evidence>
<dbReference type="AlphaFoldDB" id="A0A074TFM4"/>
<protein>
    <recommendedName>
        <fullName evidence="6">Superfamily III holin-X</fullName>
    </recommendedName>
</protein>
<feature type="region of interest" description="Disordered" evidence="2">
    <location>
        <begin position="1"/>
        <end position="23"/>
    </location>
</feature>
<keyword evidence="5" id="KW-1185">Reference proteome</keyword>
<keyword evidence="3" id="KW-1133">Transmembrane helix</keyword>
<evidence type="ECO:0000313" key="5">
    <source>
        <dbReference type="Proteomes" id="UP000027725"/>
    </source>
</evidence>
<dbReference type="Pfam" id="PF07332">
    <property type="entry name" value="Phage_holin_3_6"/>
    <property type="match status" value="1"/>
</dbReference>
<accession>A0A074TFM4</accession>
<feature type="coiled-coil region" evidence="1">
    <location>
        <begin position="29"/>
        <end position="56"/>
    </location>
</feature>
<reference evidence="4 5" key="1">
    <citation type="submission" date="2014-03" db="EMBL/GenBank/DDBJ databases">
        <title>The draft genome sequence of Thioclava dalianensis DLFJ1-1.</title>
        <authorList>
            <person name="Lai Q."/>
            <person name="Shao Z."/>
        </authorList>
    </citation>
    <scope>NUCLEOTIDE SEQUENCE [LARGE SCALE GENOMIC DNA]</scope>
    <source>
        <strain evidence="4 5">DLFJ1-1</strain>
    </source>
</reference>
<dbReference type="InterPro" id="IPR009937">
    <property type="entry name" value="Phage_holin_3_6"/>
</dbReference>
<name>A0A074TFM4_9RHOB</name>
<gene>
    <name evidence="4" type="ORF">DL1_17490</name>
</gene>
<evidence type="ECO:0008006" key="6">
    <source>
        <dbReference type="Google" id="ProtNLM"/>
    </source>
</evidence>
<comment type="caution">
    <text evidence="4">The sequence shown here is derived from an EMBL/GenBank/DDBJ whole genome shotgun (WGS) entry which is preliminary data.</text>
</comment>
<dbReference type="EMBL" id="JHEH01000006">
    <property type="protein sequence ID" value="KEP70474.1"/>
    <property type="molecule type" value="Genomic_DNA"/>
</dbReference>
<keyword evidence="3" id="KW-0812">Transmembrane</keyword>
<sequence>MSPCQAEPGAPMNHDDAANQNTGRSNRTITELFARVIEQTREIARAEADLVRAEAVHRASLVKNAALFGAVALIFGIGAVGPLVQSAIYALEWLGLDRAPATLIAGATLAILAIILALVAVAQLKRAGRAPKRIKDNLSADMQTLKEPLK</sequence>
<proteinExistence type="predicted"/>
<evidence type="ECO:0000256" key="2">
    <source>
        <dbReference type="SAM" id="MobiDB-lite"/>
    </source>
</evidence>
<feature type="transmembrane region" description="Helical" evidence="3">
    <location>
        <begin position="67"/>
        <end position="91"/>
    </location>
</feature>
<evidence type="ECO:0000256" key="3">
    <source>
        <dbReference type="SAM" id="Phobius"/>
    </source>
</evidence>
<feature type="transmembrane region" description="Helical" evidence="3">
    <location>
        <begin position="103"/>
        <end position="124"/>
    </location>
</feature>
<dbReference type="Proteomes" id="UP000027725">
    <property type="component" value="Unassembled WGS sequence"/>
</dbReference>
<keyword evidence="3" id="KW-0472">Membrane</keyword>
<keyword evidence="1" id="KW-0175">Coiled coil</keyword>
<evidence type="ECO:0000313" key="4">
    <source>
        <dbReference type="EMBL" id="KEP70474.1"/>
    </source>
</evidence>
<dbReference type="eggNOG" id="ENOG50302U2">
    <property type="taxonomic scope" value="Bacteria"/>
</dbReference>
<organism evidence="4 5">
    <name type="scientific">Thioclava dalianensis</name>
    <dbReference type="NCBI Taxonomy" id="1185766"/>
    <lineage>
        <taxon>Bacteria</taxon>
        <taxon>Pseudomonadati</taxon>
        <taxon>Pseudomonadota</taxon>
        <taxon>Alphaproteobacteria</taxon>
        <taxon>Rhodobacterales</taxon>
        <taxon>Paracoccaceae</taxon>
        <taxon>Thioclava</taxon>
    </lineage>
</organism>